<comment type="caution">
    <text evidence="1">The sequence shown here is derived from an EMBL/GenBank/DDBJ whole genome shotgun (WGS) entry which is preliminary data.</text>
</comment>
<proteinExistence type="predicted"/>
<keyword evidence="2" id="KW-1185">Reference proteome</keyword>
<gene>
    <name evidence="1" type="ORF">ONZ43_g94</name>
</gene>
<accession>A0ACC2J9D1</accession>
<protein>
    <submittedName>
        <fullName evidence="1">Uncharacterized protein</fullName>
    </submittedName>
</protein>
<evidence type="ECO:0000313" key="1">
    <source>
        <dbReference type="EMBL" id="KAJ8124113.1"/>
    </source>
</evidence>
<dbReference type="Proteomes" id="UP001153334">
    <property type="component" value="Unassembled WGS sequence"/>
</dbReference>
<sequence>MPPATTSFFKQSRTKMQAWVTNNHGFGHSQPGVATSAPAKAYDPSPDPSPTGQTPTKSQPQVQTETRHVNIPQPQLATAVASTTQQTLPGRSRSPIINANSQRVATVTAARILAPPAPSHSFARDESRNLSRARATSSEPLQQSKRPAPFWEGSTIEGSAFSDTASNIDSNLPFTYRQPLAQGHPALSYQQHDITRHGSVPKRVDLGGHPAPLVVGPNGLINMAGTGKASGLTRSASTLEGRSPRGGLKEIPFDITRDSCADDSPYNTSPEKTPSAKRLQHPKTLALRPTRRESYSGHTSHPSGRATAMLQSSKPRAYLNPSHDEPTEVPQAQPERQPRLQPPANQPHRSTIFADTDTPVDSLQDGSEDASIEREPTPVPIAKPSIKARTQVNRQLFVRANKGNAGLRESAIPLSSSAKPPLAAKKRSLELDYDDGALAAMDYVTLKSETFDFDPAQAEARSVFEPLRGTLPEKLDHFFTKDEANQINFFTKMPVKDWEDSGDWFLERFGDIVARFKKVRKEKRALVNAFESEIAEREEAVRNKISGIEQTLADMKSEGEEMMLGKEFS</sequence>
<evidence type="ECO:0000313" key="2">
    <source>
        <dbReference type="Proteomes" id="UP001153334"/>
    </source>
</evidence>
<organism evidence="1 2">
    <name type="scientific">Nemania bipapillata</name>
    <dbReference type="NCBI Taxonomy" id="110536"/>
    <lineage>
        <taxon>Eukaryota</taxon>
        <taxon>Fungi</taxon>
        <taxon>Dikarya</taxon>
        <taxon>Ascomycota</taxon>
        <taxon>Pezizomycotina</taxon>
        <taxon>Sordariomycetes</taxon>
        <taxon>Xylariomycetidae</taxon>
        <taxon>Xylariales</taxon>
        <taxon>Xylariaceae</taxon>
        <taxon>Nemania</taxon>
    </lineage>
</organism>
<name>A0ACC2J9D1_9PEZI</name>
<reference evidence="1" key="1">
    <citation type="submission" date="2022-11" db="EMBL/GenBank/DDBJ databases">
        <title>Genome Sequence of Nemania bipapillata.</title>
        <authorList>
            <person name="Buettner E."/>
        </authorList>
    </citation>
    <scope>NUCLEOTIDE SEQUENCE</scope>
    <source>
        <strain evidence="1">CP14</strain>
    </source>
</reference>
<dbReference type="EMBL" id="JAPESX010000009">
    <property type="protein sequence ID" value="KAJ8124113.1"/>
    <property type="molecule type" value="Genomic_DNA"/>
</dbReference>